<dbReference type="STRING" id="1069642.Bdt_3644"/>
<evidence type="ECO:0000313" key="2">
    <source>
        <dbReference type="EMBL" id="AFY03318.1"/>
    </source>
</evidence>
<dbReference type="AlphaFoldDB" id="K7YZZ2"/>
<evidence type="ECO:0000256" key="1">
    <source>
        <dbReference type="SAM" id="MobiDB-lite"/>
    </source>
</evidence>
<accession>K7YZZ2</accession>
<protein>
    <submittedName>
        <fullName evidence="2">Uncharacterized protein</fullName>
    </submittedName>
</protein>
<feature type="region of interest" description="Disordered" evidence="1">
    <location>
        <begin position="337"/>
        <end position="370"/>
    </location>
</feature>
<dbReference type="InterPro" id="IPR011990">
    <property type="entry name" value="TPR-like_helical_dom_sf"/>
</dbReference>
<organism evidence="2 3">
    <name type="scientific">Bdellovibrio bacteriovorus str. Tiberius</name>
    <dbReference type="NCBI Taxonomy" id="1069642"/>
    <lineage>
        <taxon>Bacteria</taxon>
        <taxon>Pseudomonadati</taxon>
        <taxon>Bdellovibrionota</taxon>
        <taxon>Bdellovibrionia</taxon>
        <taxon>Bdellovibrionales</taxon>
        <taxon>Pseudobdellovibrionaceae</taxon>
        <taxon>Bdellovibrio</taxon>
    </lineage>
</organism>
<name>K7YZZ2_BDEBC</name>
<dbReference type="RefSeq" id="WP_015092721.1">
    <property type="nucleotide sequence ID" value="NC_019567.1"/>
</dbReference>
<dbReference type="EMBL" id="CP002930">
    <property type="protein sequence ID" value="AFY03318.1"/>
    <property type="molecule type" value="Genomic_DNA"/>
</dbReference>
<dbReference type="Gene3D" id="1.25.40.10">
    <property type="entry name" value="Tetratricopeptide repeat domain"/>
    <property type="match status" value="1"/>
</dbReference>
<sequence length="370" mass="41621">MRLILSTALVLLSGCSLLGQRSQPDETQAVRATELAQISNAEKVLNTGSFDQSLILYKEFQGLHPQSTFVQAARLGEAQSLAGLERWQESLDLYRDVAVKTRNYQPEIAAQALYQMSFAYEAQGDDLRTVSSLLDAKKLGQYLPLETAAAEIPARLAIVYGRQDREDDAVAYLNEAERGIEKVQTEKGTELPKDWQAKTYVQMGGVSTNQLGVQNFTAFVRGQKLVQIYLFRAVRLNDANWSVRAKTRLQETYRDLFTVVESQREQRRLQSALGAELLGLIDQAELYRPPTGQKMNSHETEFFTFLADVRKKTENIVYTNDEVMGLTEESQRLNSLRRSGRVKADSLLPDEEKATIPLPPKVVPSEDPNL</sequence>
<dbReference type="PATRIC" id="fig|1069642.3.peg.3604"/>
<dbReference type="HOGENOM" id="CLU_760040_0_0_7"/>
<dbReference type="Proteomes" id="UP000010074">
    <property type="component" value="Chromosome"/>
</dbReference>
<dbReference type="KEGG" id="bbat:Bdt_3644"/>
<dbReference type="OrthoDB" id="5288896at2"/>
<gene>
    <name evidence="2" type="ORF">Bdt_3644</name>
</gene>
<proteinExistence type="predicted"/>
<dbReference type="SUPFAM" id="SSF48452">
    <property type="entry name" value="TPR-like"/>
    <property type="match status" value="1"/>
</dbReference>
<dbReference type="PROSITE" id="PS51257">
    <property type="entry name" value="PROKAR_LIPOPROTEIN"/>
    <property type="match status" value="1"/>
</dbReference>
<reference evidence="2 3" key="1">
    <citation type="journal article" date="2012" name="BMC Genomics">
        <title>Genome analysis of a simultaneously predatory and prey-independent, novel Bdellovibrio bacteriovorus from the River Tiber, supports in silico predictions of both ancient and recent lateral gene transfer from diverse bacteria.</title>
        <authorList>
            <person name="Hobley L."/>
            <person name="Lerner T.R."/>
            <person name="Williams L.E."/>
            <person name="Lambert C."/>
            <person name="Till R."/>
            <person name="Milner D.S."/>
            <person name="Basford S.M."/>
            <person name="Capeness M.J."/>
            <person name="Fenton A.K."/>
            <person name="Atterbury R.J."/>
            <person name="Harris M.A."/>
            <person name="Sockett R.E."/>
        </authorList>
    </citation>
    <scope>NUCLEOTIDE SEQUENCE [LARGE SCALE GENOMIC DNA]</scope>
    <source>
        <strain evidence="2 3">Tiberius</strain>
    </source>
</reference>
<evidence type="ECO:0000313" key="3">
    <source>
        <dbReference type="Proteomes" id="UP000010074"/>
    </source>
</evidence>